<proteinExistence type="predicted"/>
<dbReference type="InterPro" id="IPR016032">
    <property type="entry name" value="Sig_transdc_resp-reg_C-effctor"/>
</dbReference>
<name>A0A918AS47_9PSEU</name>
<evidence type="ECO:0000259" key="1">
    <source>
        <dbReference type="SMART" id="SM00421"/>
    </source>
</evidence>
<evidence type="ECO:0000313" key="3">
    <source>
        <dbReference type="Proteomes" id="UP000639606"/>
    </source>
</evidence>
<dbReference type="InterPro" id="IPR000792">
    <property type="entry name" value="Tscrpt_reg_LuxR_C"/>
</dbReference>
<dbReference type="InterPro" id="IPR036388">
    <property type="entry name" value="WH-like_DNA-bd_sf"/>
</dbReference>
<reference evidence="2" key="1">
    <citation type="journal article" date="2014" name="Int. J. Syst. Evol. Microbiol.">
        <title>Complete genome sequence of Corynebacterium casei LMG S-19264T (=DSM 44701T), isolated from a smear-ripened cheese.</title>
        <authorList>
            <consortium name="US DOE Joint Genome Institute (JGI-PGF)"/>
            <person name="Walter F."/>
            <person name="Albersmeier A."/>
            <person name="Kalinowski J."/>
            <person name="Ruckert C."/>
        </authorList>
    </citation>
    <scope>NUCLEOTIDE SEQUENCE</scope>
    <source>
        <strain evidence="2">JCM 3313</strain>
    </source>
</reference>
<dbReference type="InterPro" id="IPR051797">
    <property type="entry name" value="TrmB-like"/>
</dbReference>
<dbReference type="Pfam" id="PF00196">
    <property type="entry name" value="GerE"/>
    <property type="match status" value="1"/>
</dbReference>
<organism evidence="2 3">
    <name type="scientific">Saccharothrix coeruleofusca</name>
    <dbReference type="NCBI Taxonomy" id="33919"/>
    <lineage>
        <taxon>Bacteria</taxon>
        <taxon>Bacillati</taxon>
        <taxon>Actinomycetota</taxon>
        <taxon>Actinomycetes</taxon>
        <taxon>Pseudonocardiales</taxon>
        <taxon>Pseudonocardiaceae</taxon>
        <taxon>Saccharothrix</taxon>
    </lineage>
</organism>
<sequence>MSWGCGVPPLSEEGMRVYKWGLNGDGFTVREAAAMLRVPLPEARRVVDELRALQLVQSLPGEPDRLVPANPDLAAAGVLAPIEIDILSRQRSVTRLRDALTRLSPLYQASRSGASVEEVVDVVPDAQSVRCLLNEWAVRCRAEVLMVQPGGGRSADQLREAHERDLQMLERGIRMRTLYQHSARFDLPIREHIRTLREAGADIRTCEVLFSYLVVFDDEVAFIPAATGSGGAAVIRGSATIGFLRGVFEHIWTTAKPFVPHHLDDQAVTDEIKQTILNMLTEGVKDDIIARRLGLSVRTCRKHIAQLMRQMDAQSRFQFGYLAGRGGLTRAGRTPA</sequence>
<keyword evidence="3" id="KW-1185">Reference proteome</keyword>
<feature type="domain" description="HTH luxR-type" evidence="1">
    <location>
        <begin position="274"/>
        <end position="323"/>
    </location>
</feature>
<reference evidence="2" key="2">
    <citation type="submission" date="2020-09" db="EMBL/GenBank/DDBJ databases">
        <authorList>
            <person name="Sun Q."/>
            <person name="Ohkuma M."/>
        </authorList>
    </citation>
    <scope>NUCLEOTIDE SEQUENCE</scope>
    <source>
        <strain evidence="2">JCM 3313</strain>
    </source>
</reference>
<dbReference type="SUPFAM" id="SSF46894">
    <property type="entry name" value="C-terminal effector domain of the bipartite response regulators"/>
    <property type="match status" value="1"/>
</dbReference>
<dbReference type="Gene3D" id="1.10.10.10">
    <property type="entry name" value="Winged helix-like DNA-binding domain superfamily/Winged helix DNA-binding domain"/>
    <property type="match status" value="1"/>
</dbReference>
<dbReference type="PANTHER" id="PTHR34293">
    <property type="entry name" value="HTH-TYPE TRANSCRIPTIONAL REGULATOR TRMBL2"/>
    <property type="match status" value="1"/>
</dbReference>
<dbReference type="Proteomes" id="UP000639606">
    <property type="component" value="Unassembled WGS sequence"/>
</dbReference>
<protein>
    <recommendedName>
        <fullName evidence="1">HTH luxR-type domain-containing protein</fullName>
    </recommendedName>
</protein>
<evidence type="ECO:0000313" key="2">
    <source>
        <dbReference type="EMBL" id="GGP76021.1"/>
    </source>
</evidence>
<dbReference type="GO" id="GO:0003677">
    <property type="term" value="F:DNA binding"/>
    <property type="evidence" value="ECO:0007669"/>
    <property type="project" value="InterPro"/>
</dbReference>
<dbReference type="GO" id="GO:0006355">
    <property type="term" value="P:regulation of DNA-templated transcription"/>
    <property type="evidence" value="ECO:0007669"/>
    <property type="project" value="InterPro"/>
</dbReference>
<dbReference type="EMBL" id="BMRG01000016">
    <property type="protein sequence ID" value="GGP76021.1"/>
    <property type="molecule type" value="Genomic_DNA"/>
</dbReference>
<dbReference type="AlphaFoldDB" id="A0A918AS47"/>
<gene>
    <name evidence="2" type="ORF">GCM10010185_57050</name>
</gene>
<dbReference type="PANTHER" id="PTHR34293:SF1">
    <property type="entry name" value="HTH-TYPE TRANSCRIPTIONAL REGULATOR TRMBL2"/>
    <property type="match status" value="1"/>
</dbReference>
<comment type="caution">
    <text evidence="2">The sequence shown here is derived from an EMBL/GenBank/DDBJ whole genome shotgun (WGS) entry which is preliminary data.</text>
</comment>
<accession>A0A918AS47</accession>
<dbReference type="SMART" id="SM00421">
    <property type="entry name" value="HTH_LUXR"/>
    <property type="match status" value="1"/>
</dbReference>